<organism evidence="1 2">
    <name type="scientific">Elsinoe ampelina</name>
    <dbReference type="NCBI Taxonomy" id="302913"/>
    <lineage>
        <taxon>Eukaryota</taxon>
        <taxon>Fungi</taxon>
        <taxon>Dikarya</taxon>
        <taxon>Ascomycota</taxon>
        <taxon>Pezizomycotina</taxon>
        <taxon>Dothideomycetes</taxon>
        <taxon>Dothideomycetidae</taxon>
        <taxon>Myriangiales</taxon>
        <taxon>Elsinoaceae</taxon>
        <taxon>Elsinoe</taxon>
    </lineage>
</organism>
<protein>
    <submittedName>
        <fullName evidence="1">Uncharacterized protein</fullName>
    </submittedName>
</protein>
<proteinExistence type="predicted"/>
<sequence length="155" mass="17270">MSNLCSASGRICARRSLIFCLVASSRSSCSSSKRLCSNFLMRLNGAWTTSARSCIKERTIISKHLNMSRRRALMGFIFPLPPLDVKIWSRIYCRRNGVTAWDFFSGLRFEASSYIAAMAVTKPRPTAGVVTSKARAEALSRKVLKMSGRFSKKSS</sequence>
<name>A0A6A6GCF4_9PEZI</name>
<dbReference type="Proteomes" id="UP000799538">
    <property type="component" value="Unassembled WGS sequence"/>
</dbReference>
<reference evidence="2" key="1">
    <citation type="journal article" date="2020" name="Stud. Mycol.">
        <title>101 Dothideomycetes genomes: A test case for predicting lifestyles and emergence of pathogens.</title>
        <authorList>
            <person name="Haridas S."/>
            <person name="Albert R."/>
            <person name="Binder M."/>
            <person name="Bloem J."/>
            <person name="LaButti K."/>
            <person name="Salamov A."/>
            <person name="Andreopoulos B."/>
            <person name="Baker S."/>
            <person name="Barry K."/>
            <person name="Bills G."/>
            <person name="Bluhm B."/>
            <person name="Cannon C."/>
            <person name="Castanera R."/>
            <person name="Culley D."/>
            <person name="Daum C."/>
            <person name="Ezra D."/>
            <person name="Gonzalez J."/>
            <person name="Henrissat B."/>
            <person name="Kuo A."/>
            <person name="Liang C."/>
            <person name="Lipzen A."/>
            <person name="Lutzoni F."/>
            <person name="Magnuson J."/>
            <person name="Mondo S."/>
            <person name="Nolan M."/>
            <person name="Ohm R."/>
            <person name="Pangilinan J."/>
            <person name="Park H.-J."/>
            <person name="Ramirez L."/>
            <person name="Alfaro M."/>
            <person name="Sun H."/>
            <person name="Tritt A."/>
            <person name="Yoshinaga Y."/>
            <person name="Zwiers L.-H."/>
            <person name="Turgeon B."/>
            <person name="Goodwin S."/>
            <person name="Spatafora J."/>
            <person name="Crous P."/>
            <person name="Grigoriev I."/>
        </authorList>
    </citation>
    <scope>NUCLEOTIDE SEQUENCE [LARGE SCALE GENOMIC DNA]</scope>
    <source>
        <strain evidence="2">CECT 20119</strain>
    </source>
</reference>
<gene>
    <name evidence="1" type="ORF">BDZ85DRAFT_124154</name>
</gene>
<keyword evidence="2" id="KW-1185">Reference proteome</keyword>
<evidence type="ECO:0000313" key="1">
    <source>
        <dbReference type="EMBL" id="KAF2223233.1"/>
    </source>
</evidence>
<dbReference type="EMBL" id="ML992507">
    <property type="protein sequence ID" value="KAF2223233.1"/>
    <property type="molecule type" value="Genomic_DNA"/>
</dbReference>
<evidence type="ECO:0000313" key="2">
    <source>
        <dbReference type="Proteomes" id="UP000799538"/>
    </source>
</evidence>
<accession>A0A6A6GCF4</accession>
<dbReference type="AlphaFoldDB" id="A0A6A6GCF4"/>